<dbReference type="Proteomes" id="UP000619260">
    <property type="component" value="Unassembled WGS sequence"/>
</dbReference>
<reference evidence="1" key="1">
    <citation type="submission" date="2021-01" db="EMBL/GenBank/DDBJ databases">
        <title>Whole genome shotgun sequence of Virgisporangium aliadipatigenens NBRC 105644.</title>
        <authorList>
            <person name="Komaki H."/>
            <person name="Tamura T."/>
        </authorList>
    </citation>
    <scope>NUCLEOTIDE SEQUENCE</scope>
    <source>
        <strain evidence="1">NBRC 105644</strain>
    </source>
</reference>
<name>A0A8J3YGB4_9ACTN</name>
<accession>A0A8J3YGB4</accession>
<dbReference type="EMBL" id="BOPF01000004">
    <property type="protein sequence ID" value="GIJ44521.1"/>
    <property type="molecule type" value="Genomic_DNA"/>
</dbReference>
<proteinExistence type="predicted"/>
<dbReference type="RefSeq" id="WP_203898096.1">
    <property type="nucleotide sequence ID" value="NZ_BOPF01000004.1"/>
</dbReference>
<protein>
    <submittedName>
        <fullName evidence="1">Uncharacterized protein</fullName>
    </submittedName>
</protein>
<keyword evidence="2" id="KW-1185">Reference proteome</keyword>
<evidence type="ECO:0000313" key="2">
    <source>
        <dbReference type="Proteomes" id="UP000619260"/>
    </source>
</evidence>
<sequence length="61" mass="6901">MYRYYVSFNYRTASGLGLSAADVTVPTRITTAKDVERIRDYFAAKTGYQNLMVLAFSEYGS</sequence>
<gene>
    <name evidence="1" type="ORF">Val02_14070</name>
</gene>
<comment type="caution">
    <text evidence="1">The sequence shown here is derived from an EMBL/GenBank/DDBJ whole genome shotgun (WGS) entry which is preliminary data.</text>
</comment>
<dbReference type="AlphaFoldDB" id="A0A8J3YGB4"/>
<evidence type="ECO:0000313" key="1">
    <source>
        <dbReference type="EMBL" id="GIJ44521.1"/>
    </source>
</evidence>
<organism evidence="1 2">
    <name type="scientific">Virgisporangium aliadipatigenens</name>
    <dbReference type="NCBI Taxonomy" id="741659"/>
    <lineage>
        <taxon>Bacteria</taxon>
        <taxon>Bacillati</taxon>
        <taxon>Actinomycetota</taxon>
        <taxon>Actinomycetes</taxon>
        <taxon>Micromonosporales</taxon>
        <taxon>Micromonosporaceae</taxon>
        <taxon>Virgisporangium</taxon>
    </lineage>
</organism>